<feature type="region of interest" description="Disordered" evidence="1">
    <location>
        <begin position="77"/>
        <end position="105"/>
    </location>
</feature>
<organism evidence="3 4">
    <name type="scientific">Trichomalopsis sarcophagae</name>
    <dbReference type="NCBI Taxonomy" id="543379"/>
    <lineage>
        <taxon>Eukaryota</taxon>
        <taxon>Metazoa</taxon>
        <taxon>Ecdysozoa</taxon>
        <taxon>Arthropoda</taxon>
        <taxon>Hexapoda</taxon>
        <taxon>Insecta</taxon>
        <taxon>Pterygota</taxon>
        <taxon>Neoptera</taxon>
        <taxon>Endopterygota</taxon>
        <taxon>Hymenoptera</taxon>
        <taxon>Apocrita</taxon>
        <taxon>Proctotrupomorpha</taxon>
        <taxon>Chalcidoidea</taxon>
        <taxon>Pteromalidae</taxon>
        <taxon>Pteromalinae</taxon>
        <taxon>Trichomalopsis</taxon>
    </lineage>
</organism>
<feature type="compositionally biased region" description="Polar residues" evidence="1">
    <location>
        <begin position="77"/>
        <end position="88"/>
    </location>
</feature>
<sequence>MRAIVVLVVALLAVALAAPAEDSSVNQVSETGTHKYDGNINFDLFGESSIKHTLEGLVAAVKDTLKLFGLENSIQSEHQGSGKLQGNFNFAGEGSKSKVDGDDQK</sequence>
<dbReference type="Proteomes" id="UP000215335">
    <property type="component" value="Unassembled WGS sequence"/>
</dbReference>
<evidence type="ECO:0000313" key="3">
    <source>
        <dbReference type="EMBL" id="OXU30035.1"/>
    </source>
</evidence>
<keyword evidence="2" id="KW-0732">Signal</keyword>
<accession>A0A232FH68</accession>
<name>A0A232FH68_9HYME</name>
<proteinExistence type="predicted"/>
<gene>
    <name evidence="3" type="ORF">TSAR_017031</name>
</gene>
<comment type="caution">
    <text evidence="3">The sequence shown here is derived from an EMBL/GenBank/DDBJ whole genome shotgun (WGS) entry which is preliminary data.</text>
</comment>
<reference evidence="3 4" key="1">
    <citation type="journal article" date="2017" name="Curr. Biol.">
        <title>The Evolution of Venom by Co-option of Single-Copy Genes.</title>
        <authorList>
            <person name="Martinson E.O."/>
            <person name="Mrinalini"/>
            <person name="Kelkar Y.D."/>
            <person name="Chang C.H."/>
            <person name="Werren J.H."/>
        </authorList>
    </citation>
    <scope>NUCLEOTIDE SEQUENCE [LARGE SCALE GENOMIC DNA]</scope>
    <source>
        <strain evidence="3 4">Alberta</strain>
        <tissue evidence="3">Whole body</tissue>
    </source>
</reference>
<feature type="chain" id="PRO_5012850592" evidence="2">
    <location>
        <begin position="18"/>
        <end position="105"/>
    </location>
</feature>
<keyword evidence="4" id="KW-1185">Reference proteome</keyword>
<evidence type="ECO:0000256" key="1">
    <source>
        <dbReference type="SAM" id="MobiDB-lite"/>
    </source>
</evidence>
<protein>
    <submittedName>
        <fullName evidence="3">Uncharacterized protein</fullName>
    </submittedName>
</protein>
<feature type="signal peptide" evidence="2">
    <location>
        <begin position="1"/>
        <end position="17"/>
    </location>
</feature>
<dbReference type="AlphaFoldDB" id="A0A232FH68"/>
<feature type="compositionally biased region" description="Basic and acidic residues" evidence="1">
    <location>
        <begin position="95"/>
        <end position="105"/>
    </location>
</feature>
<evidence type="ECO:0000313" key="4">
    <source>
        <dbReference type="Proteomes" id="UP000215335"/>
    </source>
</evidence>
<dbReference type="EMBL" id="NNAY01000206">
    <property type="protein sequence ID" value="OXU30035.1"/>
    <property type="molecule type" value="Genomic_DNA"/>
</dbReference>
<evidence type="ECO:0000256" key="2">
    <source>
        <dbReference type="SAM" id="SignalP"/>
    </source>
</evidence>